<accession>A0A3L6TJI6</accession>
<name>A0A3L6TJI6_PANMI</name>
<dbReference type="Proteomes" id="UP000275267">
    <property type="component" value="Unassembled WGS sequence"/>
</dbReference>
<sequence>MFCRSWANNVNPHYHTHHYIDPTLGNYLLTRVHVTVETEGIRGRRTLTAHNSATPHATYDASVNSAAKRALWSICHTHRQELQNTEYRHLPRRLSGIEETVVTLGGDDEDRLNTLTRVTAALNTDLENVTTKLDQTQERLLEAHERIAELESQLAGMPPPPPQMNEPRFAALSPPRKKLLYGAPGSITRLED</sequence>
<organism evidence="3 4">
    <name type="scientific">Panicum miliaceum</name>
    <name type="common">Proso millet</name>
    <name type="synonym">Broomcorn millet</name>
    <dbReference type="NCBI Taxonomy" id="4540"/>
    <lineage>
        <taxon>Eukaryota</taxon>
        <taxon>Viridiplantae</taxon>
        <taxon>Streptophyta</taxon>
        <taxon>Embryophyta</taxon>
        <taxon>Tracheophyta</taxon>
        <taxon>Spermatophyta</taxon>
        <taxon>Magnoliopsida</taxon>
        <taxon>Liliopsida</taxon>
        <taxon>Poales</taxon>
        <taxon>Poaceae</taxon>
        <taxon>PACMAD clade</taxon>
        <taxon>Panicoideae</taxon>
        <taxon>Panicodae</taxon>
        <taxon>Paniceae</taxon>
        <taxon>Panicinae</taxon>
        <taxon>Panicum</taxon>
        <taxon>Panicum sect. Panicum</taxon>
    </lineage>
</organism>
<protein>
    <submittedName>
        <fullName evidence="3">Uncharacterized protein</fullName>
    </submittedName>
</protein>
<feature type="coiled-coil region" evidence="1">
    <location>
        <begin position="119"/>
        <end position="153"/>
    </location>
</feature>
<keyword evidence="4" id="KW-1185">Reference proteome</keyword>
<gene>
    <name evidence="3" type="ORF">C2845_PM01G43090</name>
</gene>
<reference evidence="4" key="1">
    <citation type="journal article" date="2019" name="Nat. Commun.">
        <title>The genome of broomcorn millet.</title>
        <authorList>
            <person name="Zou C."/>
            <person name="Miki D."/>
            <person name="Li D."/>
            <person name="Tang Q."/>
            <person name="Xiao L."/>
            <person name="Rajput S."/>
            <person name="Deng P."/>
            <person name="Jia W."/>
            <person name="Huang R."/>
            <person name="Zhang M."/>
            <person name="Sun Y."/>
            <person name="Hu J."/>
            <person name="Fu X."/>
            <person name="Schnable P.S."/>
            <person name="Li F."/>
            <person name="Zhang H."/>
            <person name="Feng B."/>
            <person name="Zhu X."/>
            <person name="Liu R."/>
            <person name="Schnable J.C."/>
            <person name="Zhu J.-K."/>
            <person name="Zhang H."/>
        </authorList>
    </citation>
    <scope>NUCLEOTIDE SEQUENCE [LARGE SCALE GENOMIC DNA]</scope>
</reference>
<keyword evidence="1" id="KW-0175">Coiled coil</keyword>
<evidence type="ECO:0000256" key="2">
    <source>
        <dbReference type="SAM" id="MobiDB-lite"/>
    </source>
</evidence>
<evidence type="ECO:0000313" key="4">
    <source>
        <dbReference type="Proteomes" id="UP000275267"/>
    </source>
</evidence>
<evidence type="ECO:0000313" key="3">
    <source>
        <dbReference type="EMBL" id="RLN39348.1"/>
    </source>
</evidence>
<comment type="caution">
    <text evidence="3">The sequence shown here is derived from an EMBL/GenBank/DDBJ whole genome shotgun (WGS) entry which is preliminary data.</text>
</comment>
<proteinExistence type="predicted"/>
<dbReference type="OrthoDB" id="721536at2759"/>
<feature type="region of interest" description="Disordered" evidence="2">
    <location>
        <begin position="172"/>
        <end position="192"/>
    </location>
</feature>
<evidence type="ECO:0000256" key="1">
    <source>
        <dbReference type="SAM" id="Coils"/>
    </source>
</evidence>
<dbReference type="AlphaFoldDB" id="A0A3L6TJI6"/>
<dbReference type="EMBL" id="PQIB02000001">
    <property type="protein sequence ID" value="RLN39348.1"/>
    <property type="molecule type" value="Genomic_DNA"/>
</dbReference>